<comment type="caution">
    <text evidence="2">The sequence shown here is derived from an EMBL/GenBank/DDBJ whole genome shotgun (WGS) entry which is preliminary data.</text>
</comment>
<dbReference type="InterPro" id="IPR010730">
    <property type="entry name" value="HET"/>
</dbReference>
<dbReference type="EMBL" id="JAGPNK010000010">
    <property type="protein sequence ID" value="KAH7312425.1"/>
    <property type="molecule type" value="Genomic_DNA"/>
</dbReference>
<evidence type="ECO:0000259" key="1">
    <source>
        <dbReference type="Pfam" id="PF06985"/>
    </source>
</evidence>
<name>A0A8K0SQL7_9HYPO</name>
<proteinExistence type="predicted"/>
<dbReference type="PANTHER" id="PTHR33112">
    <property type="entry name" value="DOMAIN PROTEIN, PUTATIVE-RELATED"/>
    <property type="match status" value="1"/>
</dbReference>
<feature type="domain" description="Heterokaryon incompatibility" evidence="1">
    <location>
        <begin position="198"/>
        <end position="345"/>
    </location>
</feature>
<organism evidence="2 3">
    <name type="scientific">Stachybotrys elegans</name>
    <dbReference type="NCBI Taxonomy" id="80388"/>
    <lineage>
        <taxon>Eukaryota</taxon>
        <taxon>Fungi</taxon>
        <taxon>Dikarya</taxon>
        <taxon>Ascomycota</taxon>
        <taxon>Pezizomycotina</taxon>
        <taxon>Sordariomycetes</taxon>
        <taxon>Hypocreomycetidae</taxon>
        <taxon>Hypocreales</taxon>
        <taxon>Stachybotryaceae</taxon>
        <taxon>Stachybotrys</taxon>
    </lineage>
</organism>
<reference evidence="2" key="1">
    <citation type="journal article" date="2021" name="Nat. Commun.">
        <title>Genetic determinants of endophytism in the Arabidopsis root mycobiome.</title>
        <authorList>
            <person name="Mesny F."/>
            <person name="Miyauchi S."/>
            <person name="Thiergart T."/>
            <person name="Pickel B."/>
            <person name="Atanasova L."/>
            <person name="Karlsson M."/>
            <person name="Huettel B."/>
            <person name="Barry K.W."/>
            <person name="Haridas S."/>
            <person name="Chen C."/>
            <person name="Bauer D."/>
            <person name="Andreopoulos W."/>
            <person name="Pangilinan J."/>
            <person name="LaButti K."/>
            <person name="Riley R."/>
            <person name="Lipzen A."/>
            <person name="Clum A."/>
            <person name="Drula E."/>
            <person name="Henrissat B."/>
            <person name="Kohler A."/>
            <person name="Grigoriev I.V."/>
            <person name="Martin F.M."/>
            <person name="Hacquard S."/>
        </authorList>
    </citation>
    <scope>NUCLEOTIDE SEQUENCE</scope>
    <source>
        <strain evidence="2">MPI-CAGE-CH-0235</strain>
    </source>
</reference>
<dbReference type="AlphaFoldDB" id="A0A8K0SQL7"/>
<gene>
    <name evidence="2" type="ORF">B0I35DRAFT_436968</name>
</gene>
<keyword evidence="3" id="KW-1185">Reference proteome</keyword>
<sequence length="681" mass="75255">MSLCVYCLNLDLPAAFQKEVGSNQQRSLTSIIEGAPSCQFCAALLAIIESEKQLPQGDGSSGVTVKLILEGYAEALSQPSGEPIPPEGIARYGAVVVPITRLGLHLTRSGERDVFLDTSIQIKASSPTDASRSNLGRGRAVGEKVDYVRLATWMRRCTERHGPTCIPRKYGSDAAKLVLRAFDVQSGCIVELPRDASYAALSYVWGGVQQLRLLKHNYPLLTCPGALDSRVKEIPQTIRDAMHLSKCLQMQYLWVDSLCIIQDDEDDLCQQIPNMHVVYGSASITVVAASGRDADAGLPGVSQAARKACPLDSVIQGVPVIAGYPFFHSSMHSSIWETRGWTFQEKVLSKRLLIFTEHQAFFHCSSASWSEDAVWENDDPFVQLSIAVQLQTPYHQNASIPSLNFKGMDKYFHLVSGYHPRSLSNESDAVDAFSGVFSDLRQEMATEFFWGTPCAFFNQALQWKTSIHDPGLRRGEFPSWSWLGWKATALPGDFTWPTRLGNHVATESLVRWHRVGSSGSIEHLNTDGESRHGEPLTASDLGLSLGSLTATDQLLCFRAETIWLAIGQASTKTTIFSRFGTQNYGFGPRDGADGPVRAIGELPLHRQWAESLGDAPELEFVILGRSWFRSLYESNVVDECLDLVAVETREGVSYRVQVPSTKVDASWYPVLYKRRRVVLLG</sequence>
<dbReference type="OrthoDB" id="5135333at2759"/>
<dbReference type="Proteomes" id="UP000813444">
    <property type="component" value="Unassembled WGS sequence"/>
</dbReference>
<dbReference type="Pfam" id="PF06985">
    <property type="entry name" value="HET"/>
    <property type="match status" value="1"/>
</dbReference>
<accession>A0A8K0SQL7</accession>
<protein>
    <submittedName>
        <fullName evidence="2">Heterokaryon incompatibility protein-domain-containing protein</fullName>
    </submittedName>
</protein>
<dbReference type="PANTHER" id="PTHR33112:SF12">
    <property type="entry name" value="HETEROKARYON INCOMPATIBILITY DOMAIN-CONTAINING PROTEIN"/>
    <property type="match status" value="1"/>
</dbReference>
<evidence type="ECO:0000313" key="2">
    <source>
        <dbReference type="EMBL" id="KAH7312425.1"/>
    </source>
</evidence>
<evidence type="ECO:0000313" key="3">
    <source>
        <dbReference type="Proteomes" id="UP000813444"/>
    </source>
</evidence>